<comment type="caution">
    <text evidence="1">The sequence shown here is derived from an EMBL/GenBank/DDBJ whole genome shotgun (WGS) entry which is preliminary data.</text>
</comment>
<name>A0ABQ7DWD9_BRACR</name>
<dbReference type="Proteomes" id="UP000266723">
    <property type="component" value="Unassembled WGS sequence"/>
</dbReference>
<gene>
    <name evidence="1" type="ORF">DY000_02030676</name>
</gene>
<evidence type="ECO:0000313" key="2">
    <source>
        <dbReference type="Proteomes" id="UP000266723"/>
    </source>
</evidence>
<sequence>MGQDPGILRGRILARLRIRRMSRFSKTRRPKLRILMLDSTGLACSSRARKGSVASCVVPGLYLDFWQRGRSALPQSTPRRLYRLSLRNLEAGRTLVKEPVACMDLSPGTLRLQGFSSGNLMVVWTFKGTFPYIFSTRRRLRRVTREFFRRDSRSLLGTRRFNGRILGSNGTVVLLQNPEMLLGPEGRFWSPEAALDPKIAFRNRRLSEDPEVDGEPGGSSRP</sequence>
<protein>
    <submittedName>
        <fullName evidence="1">Uncharacterized protein</fullName>
    </submittedName>
</protein>
<evidence type="ECO:0000313" key="1">
    <source>
        <dbReference type="EMBL" id="KAF3582322.1"/>
    </source>
</evidence>
<organism evidence="1 2">
    <name type="scientific">Brassica cretica</name>
    <name type="common">Mustard</name>
    <dbReference type="NCBI Taxonomy" id="69181"/>
    <lineage>
        <taxon>Eukaryota</taxon>
        <taxon>Viridiplantae</taxon>
        <taxon>Streptophyta</taxon>
        <taxon>Embryophyta</taxon>
        <taxon>Tracheophyta</taxon>
        <taxon>Spermatophyta</taxon>
        <taxon>Magnoliopsida</taxon>
        <taxon>eudicotyledons</taxon>
        <taxon>Gunneridae</taxon>
        <taxon>Pentapetalae</taxon>
        <taxon>rosids</taxon>
        <taxon>malvids</taxon>
        <taxon>Brassicales</taxon>
        <taxon>Brassicaceae</taxon>
        <taxon>Brassiceae</taxon>
        <taxon>Brassica</taxon>
    </lineage>
</organism>
<accession>A0ABQ7DWD9</accession>
<proteinExistence type="predicted"/>
<keyword evidence="2" id="KW-1185">Reference proteome</keyword>
<dbReference type="EMBL" id="QGKV02000649">
    <property type="protein sequence ID" value="KAF3582322.1"/>
    <property type="molecule type" value="Genomic_DNA"/>
</dbReference>
<reference evidence="1 2" key="1">
    <citation type="journal article" date="2020" name="BMC Genomics">
        <title>Intraspecific diversification of the crop wild relative Brassica cretica Lam. using demographic model selection.</title>
        <authorList>
            <person name="Kioukis A."/>
            <person name="Michalopoulou V.A."/>
            <person name="Briers L."/>
            <person name="Pirintsos S."/>
            <person name="Studholme D.J."/>
            <person name="Pavlidis P."/>
            <person name="Sarris P.F."/>
        </authorList>
    </citation>
    <scope>NUCLEOTIDE SEQUENCE [LARGE SCALE GENOMIC DNA]</scope>
    <source>
        <strain evidence="2">cv. PFS-1207/04</strain>
    </source>
</reference>